<dbReference type="PROSITE" id="PS00614">
    <property type="entry name" value="IGPS"/>
    <property type="match status" value="1"/>
</dbReference>
<dbReference type="GO" id="GO:0004425">
    <property type="term" value="F:indole-3-glycerol-phosphate synthase activity"/>
    <property type="evidence" value="ECO:0007669"/>
    <property type="project" value="UniProtKB-EC"/>
</dbReference>
<keyword evidence="6" id="KW-0028">Amino-acid biosynthesis</keyword>
<evidence type="ECO:0000313" key="12">
    <source>
        <dbReference type="EMBL" id="PAV07061.1"/>
    </source>
</evidence>
<dbReference type="EMBL" id="LMVN01000023">
    <property type="protein sequence ID" value="PAV07061.1"/>
    <property type="molecule type" value="Genomic_DNA"/>
</dbReference>
<sequence length="263" mass="29866">MNVVDEIVKNKKQLLKNKSADEIKQKAHDYASTNDKKFRFQEKLSDATSTKLICEYKPASPSQGDISTLSVEDVIEIYDTTPVDMISVLTEESYFKSNIENLKKAVKLTDKPVLRKDFIIDEYMIYEAVLCGASAVLLINGVCPDIEDYLNLCHELGIDAIVECHTLNDIEDVIEYDPKIIGINNRDFKDLSIDLETTKKLSEYIPNYMISESGVKTEHDARKLRNYGADGVLIGTSVLKSNEKPEIEHYINKIKHVLRKNTL</sequence>
<protein>
    <recommendedName>
        <fullName evidence="5">Indole-3-glycerol phosphate synthase</fullName>
        <ecNumber evidence="4">4.1.1.48</ecNumber>
    </recommendedName>
</protein>
<evidence type="ECO:0000256" key="9">
    <source>
        <dbReference type="ARBA" id="ARBA00023141"/>
    </source>
</evidence>
<dbReference type="AlphaFoldDB" id="A0A2A2HC29"/>
<comment type="caution">
    <text evidence="12">The sequence shown here is derived from an EMBL/GenBank/DDBJ whole genome shotgun (WGS) entry which is preliminary data.</text>
</comment>
<dbReference type="Proteomes" id="UP000246004">
    <property type="component" value="Unassembled WGS sequence"/>
</dbReference>
<dbReference type="RefSeq" id="WP_095608984.1">
    <property type="nucleotide sequence ID" value="NZ_LMVN01000023.1"/>
</dbReference>
<evidence type="ECO:0000256" key="10">
    <source>
        <dbReference type="ARBA" id="ARBA00023239"/>
    </source>
</evidence>
<evidence type="ECO:0000256" key="2">
    <source>
        <dbReference type="ARBA" id="ARBA00004696"/>
    </source>
</evidence>
<evidence type="ECO:0000256" key="3">
    <source>
        <dbReference type="ARBA" id="ARBA00008737"/>
    </source>
</evidence>
<comment type="catalytic activity">
    <reaction evidence="1">
        <text>1-(2-carboxyphenylamino)-1-deoxy-D-ribulose 5-phosphate + H(+) = (1S,2R)-1-C-(indol-3-yl)glycerol 3-phosphate + CO2 + H2O</text>
        <dbReference type="Rhea" id="RHEA:23476"/>
        <dbReference type="ChEBI" id="CHEBI:15377"/>
        <dbReference type="ChEBI" id="CHEBI:15378"/>
        <dbReference type="ChEBI" id="CHEBI:16526"/>
        <dbReference type="ChEBI" id="CHEBI:58613"/>
        <dbReference type="ChEBI" id="CHEBI:58866"/>
        <dbReference type="EC" id="4.1.1.48"/>
    </reaction>
</comment>
<evidence type="ECO:0000256" key="5">
    <source>
        <dbReference type="ARBA" id="ARBA00018080"/>
    </source>
</evidence>
<accession>A0A2A2HC29</accession>
<dbReference type="Pfam" id="PF00218">
    <property type="entry name" value="IGPS"/>
    <property type="match status" value="1"/>
</dbReference>
<evidence type="ECO:0000256" key="6">
    <source>
        <dbReference type="ARBA" id="ARBA00022605"/>
    </source>
</evidence>
<keyword evidence="8" id="KW-0822">Tryptophan biosynthesis</keyword>
<dbReference type="InterPro" id="IPR011060">
    <property type="entry name" value="RibuloseP-bd_barrel"/>
</dbReference>
<keyword evidence="14" id="KW-1185">Reference proteome</keyword>
<keyword evidence="9" id="KW-0057">Aromatic amino acid biosynthesis</keyword>
<dbReference type="EMBL" id="LWMS01000047">
    <property type="protein sequence ID" value="PWL07575.1"/>
    <property type="molecule type" value="Genomic_DNA"/>
</dbReference>
<feature type="domain" description="Indole-3-glycerol phosphate synthase" evidence="11">
    <location>
        <begin position="5"/>
        <end position="243"/>
    </location>
</feature>
<name>A0A2A2HC29_9EURY</name>
<evidence type="ECO:0000256" key="4">
    <source>
        <dbReference type="ARBA" id="ARBA00012362"/>
    </source>
</evidence>
<dbReference type="InterPro" id="IPR013785">
    <property type="entry name" value="Aldolase_TIM"/>
</dbReference>
<dbReference type="InterPro" id="IPR013798">
    <property type="entry name" value="Indole-3-glycerol_P_synth_dom"/>
</dbReference>
<dbReference type="PANTHER" id="PTHR22854:SF2">
    <property type="entry name" value="INDOLE-3-GLYCEROL-PHOSPHATE SYNTHASE"/>
    <property type="match status" value="1"/>
</dbReference>
<evidence type="ECO:0000256" key="8">
    <source>
        <dbReference type="ARBA" id="ARBA00022822"/>
    </source>
</evidence>
<evidence type="ECO:0000313" key="14">
    <source>
        <dbReference type="Proteomes" id="UP000217528"/>
    </source>
</evidence>
<evidence type="ECO:0000256" key="1">
    <source>
        <dbReference type="ARBA" id="ARBA00001633"/>
    </source>
</evidence>
<comment type="similarity">
    <text evidence="3">Belongs to the TrpC family.</text>
</comment>
<dbReference type="Gene3D" id="3.20.20.70">
    <property type="entry name" value="Aldolase class I"/>
    <property type="match status" value="1"/>
</dbReference>
<dbReference type="UniPathway" id="UPA00035">
    <property type="reaction ID" value="UER00043"/>
</dbReference>
<dbReference type="PANTHER" id="PTHR22854">
    <property type="entry name" value="TRYPTOPHAN BIOSYNTHESIS PROTEIN"/>
    <property type="match status" value="1"/>
</dbReference>
<reference evidence="12 14" key="2">
    <citation type="journal article" date="2017" name="BMC Genomics">
        <title>Genomic analysis of methanogenic archaea reveals a shift towards energy conservation.</title>
        <authorList>
            <person name="Gilmore S.P."/>
            <person name="Henske J.K."/>
            <person name="Sexton J.A."/>
            <person name="Solomon K.V."/>
            <person name="Seppala S."/>
            <person name="Yoo J.I."/>
            <person name="Huyett L.M."/>
            <person name="Pressman A."/>
            <person name="Cogan J.Z."/>
            <person name="Kivenson V."/>
            <person name="Peng X."/>
            <person name="Tan Y."/>
            <person name="Valentine D.L."/>
            <person name="O'Malley M.A."/>
        </authorList>
    </citation>
    <scope>NUCLEOTIDE SEQUENCE [LARGE SCALE GENOMIC DNA]</scope>
    <source>
        <strain evidence="12 14">1R-7</strain>
    </source>
</reference>
<dbReference type="Proteomes" id="UP000217528">
    <property type="component" value="Unassembled WGS sequence"/>
</dbReference>
<dbReference type="SUPFAM" id="SSF51366">
    <property type="entry name" value="Ribulose-phoshate binding barrel"/>
    <property type="match status" value="1"/>
</dbReference>
<dbReference type="GO" id="GO:0004640">
    <property type="term" value="F:phosphoribosylanthranilate isomerase activity"/>
    <property type="evidence" value="ECO:0007669"/>
    <property type="project" value="TreeGrafter"/>
</dbReference>
<evidence type="ECO:0000313" key="15">
    <source>
        <dbReference type="Proteomes" id="UP000246004"/>
    </source>
</evidence>
<evidence type="ECO:0000256" key="7">
    <source>
        <dbReference type="ARBA" id="ARBA00022793"/>
    </source>
</evidence>
<comment type="pathway">
    <text evidence="2">Amino-acid biosynthesis; L-tryptophan biosynthesis; L-tryptophan from chorismate: step 4/5.</text>
</comment>
<evidence type="ECO:0000313" key="13">
    <source>
        <dbReference type="EMBL" id="PWL07575.1"/>
    </source>
</evidence>
<evidence type="ECO:0000259" key="11">
    <source>
        <dbReference type="Pfam" id="PF00218"/>
    </source>
</evidence>
<dbReference type="InterPro" id="IPR045186">
    <property type="entry name" value="Indole-3-glycerol_P_synth"/>
</dbReference>
<dbReference type="InterPro" id="IPR001468">
    <property type="entry name" value="Indole-3-GlycerolPSynthase_CS"/>
</dbReference>
<dbReference type="EC" id="4.1.1.48" evidence="4"/>
<dbReference type="OrthoDB" id="15223at2157"/>
<organism evidence="12 14">
    <name type="scientific">Methanosphaera cuniculi</name>
    <dbReference type="NCBI Taxonomy" id="1077256"/>
    <lineage>
        <taxon>Archaea</taxon>
        <taxon>Methanobacteriati</taxon>
        <taxon>Methanobacteriota</taxon>
        <taxon>Methanomada group</taxon>
        <taxon>Methanobacteria</taxon>
        <taxon>Methanobacteriales</taxon>
        <taxon>Methanobacteriaceae</taxon>
        <taxon>Methanosphaera</taxon>
    </lineage>
</organism>
<reference evidence="13 15" key="1">
    <citation type="submission" date="2016-04" db="EMBL/GenBank/DDBJ databases">
        <title>Genome sequence of Methanosphaera cuniculi DSM 4103.</title>
        <authorList>
            <person name="Poehlein A."/>
            <person name="Seedorf H."/>
            <person name="Daniel R."/>
        </authorList>
    </citation>
    <scope>NUCLEOTIDE SEQUENCE [LARGE SCALE GENOMIC DNA]</scope>
    <source>
        <strain evidence="13 15">DSM 4103</strain>
    </source>
</reference>
<keyword evidence="7" id="KW-0210">Decarboxylase</keyword>
<proteinExistence type="inferred from homology"/>
<dbReference type="CDD" id="cd00331">
    <property type="entry name" value="IGPS"/>
    <property type="match status" value="1"/>
</dbReference>
<gene>
    <name evidence="13" type="primary">trpC</name>
    <name evidence="12" type="ORF">ASJ82_02190</name>
    <name evidence="13" type="ORF">MSCUN_15500</name>
</gene>
<dbReference type="GO" id="GO:0000162">
    <property type="term" value="P:L-tryptophan biosynthetic process"/>
    <property type="evidence" value="ECO:0007669"/>
    <property type="project" value="UniProtKB-UniPathway"/>
</dbReference>
<keyword evidence="10 13" id="KW-0456">Lyase</keyword>